<organism evidence="20">
    <name type="scientific">Lampyris noctiluca rhabdo-like virus 1</name>
    <dbReference type="NCBI Taxonomy" id="2552994"/>
    <lineage>
        <taxon>Viruses</taxon>
        <taxon>Riboviria</taxon>
        <taxon>Orthornavirae</taxon>
        <taxon>Negarnaviricota</taxon>
        <taxon>Haploviricotina</taxon>
        <taxon>Monjiviricetes</taxon>
        <taxon>Mononegavirales</taxon>
        <taxon>Rhabdoviridae</taxon>
    </lineage>
</organism>
<proteinExistence type="inferred from homology"/>
<accession>A0A482JPN5</accession>
<sequence length="603" mass="67911">MAQVTLLWVLLCCSNMLMIKNILGQSSQSPHLLDPDKGIITYPVGEVFIFDSLIYVPVAISIPANLHIDTDSWTGNDDCGIIPLLQSTMLEVTEEIKQKIPSLEPVSNFLSVKDFLLHNGRLNISKIPENFRSPITISQVKKSKPKKLQLFSGVVVTEIKKSTKIEHHRRKRLAWLPILLGTTLASLGGMAIANRVDLESAKAAFKVIEDNEGKLTLKMNTIIDQVNNIDENQKEIIKIQDETTSKLNEVIDDYNCMKTSLVHQLKIVNTWSSIAPNAFIRALNAIFEGKVNLDVIPGEYLRKMLQHYPDFGGTIFEDNPMLIYTSGRSKLVKLDRDNLIIEFLVSVPRILKTPFGTVYQQKSCHWNSHGVDITLGKSDIAILSTSKKEWYDLSACTDSNGIYLCDAKILRETSSPCLKNDVPLNISKCPLKLEHAFPNEVIQTRDGVLVCNVNQTVVKFSKNSHGIIQTTSDIIHKPTIFTKEDADSILVGTTHYNLLSDNPVLNITYQYIVHDLLLNENTIKKIPFHSNIHYLEPLTKMDSINKIQGFHNWALYTGIIVLLILLGICFAVYWKHRGKAKRQLGFIMNNLEKSVSIPMLEKA</sequence>
<keyword evidence="13 20" id="KW-0261">Viral envelope protein</keyword>
<evidence type="ECO:0000313" key="20">
    <source>
        <dbReference type="EMBL" id="QBP37024.1"/>
    </source>
</evidence>
<evidence type="ECO:0000256" key="18">
    <source>
        <dbReference type="ARBA" id="ARBA00023296"/>
    </source>
</evidence>
<keyword evidence="6" id="KW-1032">Host cell membrane</keyword>
<keyword evidence="14 19" id="KW-1133">Transmembrane helix</keyword>
<dbReference type="GO" id="GO:0020002">
    <property type="term" value="C:host cell plasma membrane"/>
    <property type="evidence" value="ECO:0007669"/>
    <property type="project" value="UniProtKB-SubCell"/>
</dbReference>
<dbReference type="GO" id="GO:0019064">
    <property type="term" value="P:fusion of virus membrane with host plasma membrane"/>
    <property type="evidence" value="ECO:0007669"/>
    <property type="project" value="UniProtKB-KW"/>
</dbReference>
<evidence type="ECO:0000256" key="15">
    <source>
        <dbReference type="ARBA" id="ARBA00023136"/>
    </source>
</evidence>
<protein>
    <recommendedName>
        <fullName evidence="4">Fusion glycoprotein F0</fullName>
    </recommendedName>
</protein>
<evidence type="ECO:0000256" key="14">
    <source>
        <dbReference type="ARBA" id="ARBA00022989"/>
    </source>
</evidence>
<keyword evidence="7" id="KW-1169">Fusion of virus membrane with host cell membrane</keyword>
<dbReference type="Pfam" id="PF00523">
    <property type="entry name" value="Fusion_gly"/>
    <property type="match status" value="1"/>
</dbReference>
<keyword evidence="5" id="KW-1168">Fusion of virus membrane with host membrane</keyword>
<evidence type="ECO:0000256" key="8">
    <source>
        <dbReference type="ARBA" id="ARBA00022595"/>
    </source>
</evidence>
<keyword evidence="11" id="KW-0946">Virion</keyword>
<dbReference type="InterPro" id="IPR000776">
    <property type="entry name" value="Fusion_F0_Paramyxovir"/>
</dbReference>
<keyword evidence="12" id="KW-1043">Host membrane</keyword>
<dbReference type="EMBL" id="MH620815">
    <property type="protein sequence ID" value="QBP37024.1"/>
    <property type="molecule type" value="Viral_cRNA"/>
</dbReference>
<keyword evidence="18" id="KW-1160">Virus entry into host cell</keyword>
<dbReference type="GO" id="GO:0046718">
    <property type="term" value="P:symbiont entry into host cell"/>
    <property type="evidence" value="ECO:0007669"/>
    <property type="project" value="UniProtKB-KW"/>
</dbReference>
<evidence type="ECO:0000256" key="12">
    <source>
        <dbReference type="ARBA" id="ARBA00022870"/>
    </source>
</evidence>
<evidence type="ECO:0000256" key="19">
    <source>
        <dbReference type="SAM" id="Phobius"/>
    </source>
</evidence>
<evidence type="ECO:0000256" key="2">
    <source>
        <dbReference type="ARBA" id="ARBA00004563"/>
    </source>
</evidence>
<dbReference type="GO" id="GO:0055036">
    <property type="term" value="C:virion membrane"/>
    <property type="evidence" value="ECO:0007669"/>
    <property type="project" value="UniProtKB-SubCell"/>
</dbReference>
<evidence type="ECO:0000256" key="17">
    <source>
        <dbReference type="ARBA" id="ARBA00023180"/>
    </source>
</evidence>
<evidence type="ECO:0000256" key="11">
    <source>
        <dbReference type="ARBA" id="ARBA00022844"/>
    </source>
</evidence>
<keyword evidence="8" id="KW-1162">Viral penetration into host cytoplasm</keyword>
<keyword evidence="9 19" id="KW-0812">Transmembrane</keyword>
<keyword evidence="15 19" id="KW-0472">Membrane</keyword>
<evidence type="ECO:0000256" key="16">
    <source>
        <dbReference type="ARBA" id="ARBA00023157"/>
    </source>
</evidence>
<comment type="subcellular location">
    <subcellularLocation>
        <location evidence="1">Host cell membrane</location>
        <topology evidence="1">Single-pass membrane protein</topology>
    </subcellularLocation>
    <subcellularLocation>
        <location evidence="2">Virion membrane</location>
        <topology evidence="2">Single-pass type I membrane protein</topology>
    </subcellularLocation>
</comment>
<comment type="similarity">
    <text evidence="3">Belongs to the paramyxoviruses fusion glycoprotein family.</text>
</comment>
<evidence type="ECO:0000256" key="3">
    <source>
        <dbReference type="ARBA" id="ARBA00008211"/>
    </source>
</evidence>
<evidence type="ECO:0000256" key="9">
    <source>
        <dbReference type="ARBA" id="ARBA00022692"/>
    </source>
</evidence>
<evidence type="ECO:0000256" key="6">
    <source>
        <dbReference type="ARBA" id="ARBA00022511"/>
    </source>
</evidence>
<evidence type="ECO:0000256" key="4">
    <source>
        <dbReference type="ARBA" id="ARBA00016586"/>
    </source>
</evidence>
<evidence type="ECO:0000256" key="10">
    <source>
        <dbReference type="ARBA" id="ARBA00022729"/>
    </source>
</evidence>
<evidence type="ECO:0000256" key="5">
    <source>
        <dbReference type="ARBA" id="ARBA00022506"/>
    </source>
</evidence>
<reference evidence="20" key="1">
    <citation type="submission" date="2018-07" db="EMBL/GenBank/DDBJ databases">
        <title>Glowworm (Lampyris noctiluca) RNA viruses.</title>
        <authorList>
            <person name="Jurvansuu J."/>
            <person name="Viljakainen L."/>
        </authorList>
    </citation>
    <scope>NUCLEOTIDE SEQUENCE</scope>
    <source>
        <strain evidence="20">17FIN6</strain>
    </source>
</reference>
<name>A0A482JPN5_9RHAB</name>
<keyword evidence="16" id="KW-1015">Disulfide bond</keyword>
<evidence type="ECO:0000256" key="7">
    <source>
        <dbReference type="ARBA" id="ARBA00022521"/>
    </source>
</evidence>
<evidence type="ECO:0000256" key="13">
    <source>
        <dbReference type="ARBA" id="ARBA00022879"/>
    </source>
</evidence>
<dbReference type="GO" id="GO:0019031">
    <property type="term" value="C:viral envelope"/>
    <property type="evidence" value="ECO:0007669"/>
    <property type="project" value="UniProtKB-KW"/>
</dbReference>
<keyword evidence="17" id="KW-0325">Glycoprotein</keyword>
<feature type="transmembrane region" description="Helical" evidence="19">
    <location>
        <begin position="553"/>
        <end position="574"/>
    </location>
</feature>
<evidence type="ECO:0000256" key="1">
    <source>
        <dbReference type="ARBA" id="ARBA00004178"/>
    </source>
</evidence>
<keyword evidence="10" id="KW-0732">Signal</keyword>